<dbReference type="GO" id="GO:0044550">
    <property type="term" value="P:secondary metabolite biosynthetic process"/>
    <property type="evidence" value="ECO:0007669"/>
    <property type="project" value="UniProtKB-ARBA"/>
</dbReference>
<dbReference type="InterPro" id="IPR045851">
    <property type="entry name" value="AMP-bd_C_sf"/>
</dbReference>
<dbReference type="InterPro" id="IPR029058">
    <property type="entry name" value="AB_hydrolase_fold"/>
</dbReference>
<dbReference type="Gene3D" id="3.40.50.12780">
    <property type="entry name" value="N-terminal domain of ligase-like"/>
    <property type="match status" value="1"/>
</dbReference>
<dbReference type="FunFam" id="3.30.300.30:FF:000010">
    <property type="entry name" value="Enterobactin synthetase component F"/>
    <property type="match status" value="1"/>
</dbReference>
<evidence type="ECO:0000313" key="8">
    <source>
        <dbReference type="Proteomes" id="UP000199623"/>
    </source>
</evidence>
<dbReference type="InterPro" id="IPR036736">
    <property type="entry name" value="ACP-like_sf"/>
</dbReference>
<evidence type="ECO:0000256" key="5">
    <source>
        <dbReference type="ARBA" id="ARBA00022598"/>
    </source>
</evidence>
<keyword evidence="3" id="KW-0596">Phosphopantetheine</keyword>
<feature type="domain" description="Carrier" evidence="6">
    <location>
        <begin position="675"/>
        <end position="750"/>
    </location>
</feature>
<evidence type="ECO:0000256" key="2">
    <source>
        <dbReference type="ARBA" id="ARBA00004924"/>
    </source>
</evidence>
<evidence type="ECO:0000256" key="1">
    <source>
        <dbReference type="ARBA" id="ARBA00001957"/>
    </source>
</evidence>
<dbReference type="InterPro" id="IPR006162">
    <property type="entry name" value="Ppantetheine_attach_site"/>
</dbReference>
<gene>
    <name evidence="7" type="ORF">SAMN05216553_12435</name>
</gene>
<dbReference type="Pfam" id="PF00668">
    <property type="entry name" value="Condensation"/>
    <property type="match status" value="1"/>
</dbReference>
<dbReference type="CDD" id="cd05930">
    <property type="entry name" value="A_NRPS"/>
    <property type="match status" value="1"/>
</dbReference>
<dbReference type="Proteomes" id="UP000199623">
    <property type="component" value="Unassembled WGS sequence"/>
</dbReference>
<dbReference type="GO" id="GO:0016874">
    <property type="term" value="F:ligase activity"/>
    <property type="evidence" value="ECO:0007669"/>
    <property type="project" value="UniProtKB-KW"/>
</dbReference>
<keyword evidence="8" id="KW-1185">Reference proteome</keyword>
<dbReference type="InterPro" id="IPR023213">
    <property type="entry name" value="CAT-like_dom_sf"/>
</dbReference>
<feature type="domain" description="Carrier" evidence="6">
    <location>
        <begin position="1727"/>
        <end position="1803"/>
    </location>
</feature>
<dbReference type="InterPro" id="IPR010071">
    <property type="entry name" value="AA_adenyl_dom"/>
</dbReference>
<evidence type="ECO:0000259" key="6">
    <source>
        <dbReference type="PROSITE" id="PS50075"/>
    </source>
</evidence>
<dbReference type="EMBL" id="FNCC01000024">
    <property type="protein sequence ID" value="SDH48693.1"/>
    <property type="molecule type" value="Genomic_DNA"/>
</dbReference>
<comment type="cofactor">
    <cofactor evidence="1">
        <name>pantetheine 4'-phosphate</name>
        <dbReference type="ChEBI" id="CHEBI:47942"/>
    </cofactor>
</comment>
<dbReference type="Gene3D" id="1.10.1200.10">
    <property type="entry name" value="ACP-like"/>
    <property type="match status" value="1"/>
</dbReference>
<organism evidence="7 8">
    <name type="scientific">Lentzea fradiae</name>
    <dbReference type="NCBI Taxonomy" id="200378"/>
    <lineage>
        <taxon>Bacteria</taxon>
        <taxon>Bacillati</taxon>
        <taxon>Actinomycetota</taxon>
        <taxon>Actinomycetes</taxon>
        <taxon>Pseudonocardiales</taxon>
        <taxon>Pseudonocardiaceae</taxon>
        <taxon>Lentzea</taxon>
    </lineage>
</organism>
<dbReference type="OrthoDB" id="2472181at2"/>
<dbReference type="Pfam" id="PF00550">
    <property type="entry name" value="PP-binding"/>
    <property type="match status" value="2"/>
</dbReference>
<reference evidence="8" key="1">
    <citation type="submission" date="2016-10" db="EMBL/GenBank/DDBJ databases">
        <authorList>
            <person name="Varghese N."/>
            <person name="Submissions S."/>
        </authorList>
    </citation>
    <scope>NUCLEOTIDE SEQUENCE [LARGE SCALE GENOMIC DNA]</scope>
    <source>
        <strain evidence="8">CGMCC 4.3506</strain>
    </source>
</reference>
<accession>A0A1G8CTU1</accession>
<dbReference type="SUPFAM" id="SSF56801">
    <property type="entry name" value="Acetyl-CoA synthetase-like"/>
    <property type="match status" value="2"/>
</dbReference>
<dbReference type="InterPro" id="IPR020845">
    <property type="entry name" value="AMP-binding_CS"/>
</dbReference>
<sequence length="2059" mass="219723">MTDHRTTTAFTLGARLPAHRTPRAADAPAEVLGRSTFRRPEHLRPTTVAGALARLCARYGGVEQADLERLVDADSVAAPLVVDTGSADGPPLRWTFTPVDDHVELVVSGTPSWWFPGTVQLMADQLARLITEPENSSDDVFSAAELTALAEFARAGEPPWDLDTCLLEFVRDQASLLPDHVAVADASGETTYSELIAEAEGIAGELRQHSGPGDLVALVVDRGAHLIAAMLATWHNRTAFLALEPDADPATARKLVEAAGVVCVVTTHDHLDAVRTLDLPVVTAPSAPPAAPQAADDCCRPADLAYVMFTSGTTGLPKGVGVDHLGMLNHARAKIADLQITEHSVIAQCGPIGFDILVWQCVAGLAVGARVEVFSNDEVQDVARLLARVDERAVTVWQAVPSLIRAALDTAGVLGLRHLRWLVPTGDALPSDLCRDWLDRYPDVPVLNTYGSTECSDDQCHHVITAVTEDDPAIMWIGAPIPGMATYVLDPAGRLLPPGVPGELHIGGVGVGPGYVGRPDLTAAKFPDDPFAGLPGARMYRSGDLVRQRPDGVLEFFNRIDDTVKIRGRRLEVGGTEAALRALPEVKDCAVAVHKPSHDLTDAVLVAHVVPADPAADEEVLRATVLEHARRVLHPDVTPHAVVVLDALPLSANGKVDRRALPAPGLTRSQGQAVAPADEVETRLAELWAKLLGLTEVGRHDNFFTLGGHSLVAARLLSAVRDDFGVAVTLPDLFDEPTVEGLAKAVRRAAPAPGPVAETLAEDLVPGEPFPLSDLQQAYWVGEDDYFTGGGTKAHLHVEFDSAGLDLDRAALAVDRVVARHDALRLVVTPDGRQRVLADVPPFRPEMVDLTGLDPRTAEDRLGEIRADYRDHGGTTSTWPLFDATAVRLPGGRTRVFFRISLLLVDAHSENVLIAEWLAAYRGGGLPVAEPHGAYRRAVTAVQALADPRQRARARAHWSERLADLPPAPALPAARRSGTGRFTRRTTTLSPELWSGFRRHAAAHGLTPSAALFTLYAEVLARWSARSRFTVNTLASNRMRLDPATGQIVGNLSTTLPVVVDHTTPTAFADRAVALQQQIVRDLQHAGISGVALLRDIAAAKGWAPDNVLPVVFASTLDVDGDFQPPPFDLTLLGSGLQTPHVHLDHQVYDYGGEFVAHFDSVDDVFEQDVPNHLHAAYERGLRALATDEAAWRSEHVIPDDDVPAVEQADGPLVLDDRGLLHSRVVGRAVEHPRVPAVIAEDRTLDYGELLARARGVAAALTAAGVVRGDLVAQVLARGWEQPVAMIGTLLAGAAYLPVDPDLPDARVAHLLEQATTPVVLTGSALLGRLTGLGAEPLDVGACDTGAAAEADAGPAAPGDVAYVIFTSGSTGTPKGVVIEHRAAVNTVAAVNERHGLGPRDRVLGLSSTGFDLSVWDVFGTLSAGATLVLLHPGQHREPAHWLRLVERHRVTVWNSVPALLDLYVSYVDMVGAAAPDSLRLALLSGDWIPVRLPDAARAAVPGLEVVSLGGATEAAIWSIEHPVTTVEPDWVSIPYGTALPGQGVHVLDDHLRPCPDHVTGELYISGHGLARGYWRRPDLTAERFPHLPGTGHRLYRTGDLGRRRPDGVIEFLGREDDQVKVQGHRIELGEIEAHLAEHPGVQAAVVVTRPNAAGGHHLVGHVVPAPGASWDEEALVEHLRRRLPAYMVPPRLVRIDALPLSPNGKVDRRALPAEPVTPSGTGAEETVADDFEHLVGAAMADVLGLGAPVAPDGDFFAEGGNSFAALRLAGRLRELTGTEVRLSLLFHLPRPRDLAAAVRDAGGDPRVQPSIVPLRPDGTLTPLFLLHPVGGSVMCYRDLVSALHRDRPVIGLQRHGQPAGSSVLDLAAHYADLVESVRPTGPVAVGGWSMGGVLAFEVAGRLRERGRDVALVLAVDSAPETGPPPEGDHAVASFLTDLHGGREPDRSEVEELAAALRGDETGRPDAAALRDRYALFLDNSAALARHRAEPRDLRLVLVGGGRSAIPVHDAQRAWGRLVTALRIEVLDGEDHHGVVRDSAAKSVAALIDDELREVDATW</sequence>
<dbReference type="Pfam" id="PF00501">
    <property type="entry name" value="AMP-binding"/>
    <property type="match status" value="2"/>
</dbReference>
<dbReference type="Pfam" id="PF00975">
    <property type="entry name" value="Thioesterase"/>
    <property type="match status" value="1"/>
</dbReference>
<dbReference type="GO" id="GO:0005737">
    <property type="term" value="C:cytoplasm"/>
    <property type="evidence" value="ECO:0007669"/>
    <property type="project" value="TreeGrafter"/>
</dbReference>
<dbReference type="STRING" id="200378.SAMN05216553_12435"/>
<dbReference type="GO" id="GO:0008610">
    <property type="term" value="P:lipid biosynthetic process"/>
    <property type="evidence" value="ECO:0007669"/>
    <property type="project" value="UniProtKB-ARBA"/>
</dbReference>
<dbReference type="InterPro" id="IPR042099">
    <property type="entry name" value="ANL_N_sf"/>
</dbReference>
<dbReference type="InterPro" id="IPR001242">
    <property type="entry name" value="Condensation_dom"/>
</dbReference>
<name>A0A1G8CTU1_9PSEU</name>
<dbReference type="InterPro" id="IPR009081">
    <property type="entry name" value="PP-bd_ACP"/>
</dbReference>
<dbReference type="RefSeq" id="WP_090059763.1">
    <property type="nucleotide sequence ID" value="NZ_FNCC01000024.1"/>
</dbReference>
<dbReference type="Gene3D" id="2.30.38.10">
    <property type="entry name" value="Luciferase, Domain 3"/>
    <property type="match status" value="1"/>
</dbReference>
<dbReference type="PROSITE" id="PS50075">
    <property type="entry name" value="CARRIER"/>
    <property type="match status" value="2"/>
</dbReference>
<dbReference type="Gene3D" id="3.30.559.10">
    <property type="entry name" value="Chloramphenicol acetyltransferase-like domain"/>
    <property type="match status" value="1"/>
</dbReference>
<dbReference type="InterPro" id="IPR001031">
    <property type="entry name" value="Thioesterase"/>
</dbReference>
<dbReference type="SMART" id="SM00823">
    <property type="entry name" value="PKS_PP"/>
    <property type="match status" value="2"/>
</dbReference>
<proteinExistence type="predicted"/>
<dbReference type="GO" id="GO:0031177">
    <property type="term" value="F:phosphopantetheine binding"/>
    <property type="evidence" value="ECO:0007669"/>
    <property type="project" value="InterPro"/>
</dbReference>
<keyword evidence="5" id="KW-0436">Ligase</keyword>
<protein>
    <submittedName>
        <fullName evidence="7">Nonribosomal peptide synthetase protein BlmIV</fullName>
    </submittedName>
</protein>
<dbReference type="FunFam" id="1.10.1200.10:FF:000016">
    <property type="entry name" value="Non-ribosomal peptide synthase"/>
    <property type="match status" value="1"/>
</dbReference>
<keyword evidence="4" id="KW-0597">Phosphoprotein</keyword>
<dbReference type="InterPro" id="IPR025110">
    <property type="entry name" value="AMP-bd_C"/>
</dbReference>
<evidence type="ECO:0000313" key="7">
    <source>
        <dbReference type="EMBL" id="SDH48693.1"/>
    </source>
</evidence>
<dbReference type="FunFam" id="3.40.50.12780:FF:000012">
    <property type="entry name" value="Non-ribosomal peptide synthetase"/>
    <property type="match status" value="1"/>
</dbReference>
<dbReference type="Gene3D" id="3.30.559.30">
    <property type="entry name" value="Nonribosomal peptide synthetase, condensation domain"/>
    <property type="match status" value="1"/>
</dbReference>
<dbReference type="GO" id="GO:0043041">
    <property type="term" value="P:amino acid activation for nonribosomal peptide biosynthetic process"/>
    <property type="evidence" value="ECO:0007669"/>
    <property type="project" value="TreeGrafter"/>
</dbReference>
<dbReference type="Gene3D" id="3.40.50.1820">
    <property type="entry name" value="alpha/beta hydrolase"/>
    <property type="match status" value="2"/>
</dbReference>
<evidence type="ECO:0000256" key="4">
    <source>
        <dbReference type="ARBA" id="ARBA00022553"/>
    </source>
</evidence>
<dbReference type="Gene3D" id="3.30.300.30">
    <property type="match status" value="2"/>
</dbReference>
<dbReference type="Gene3D" id="3.40.50.980">
    <property type="match status" value="2"/>
</dbReference>
<dbReference type="InterPro" id="IPR020806">
    <property type="entry name" value="PKS_PP-bd"/>
</dbReference>
<dbReference type="GO" id="GO:0072330">
    <property type="term" value="P:monocarboxylic acid biosynthetic process"/>
    <property type="evidence" value="ECO:0007669"/>
    <property type="project" value="UniProtKB-ARBA"/>
</dbReference>
<dbReference type="SUPFAM" id="SSF52777">
    <property type="entry name" value="CoA-dependent acyltransferases"/>
    <property type="match status" value="2"/>
</dbReference>
<dbReference type="NCBIfam" id="TIGR01733">
    <property type="entry name" value="AA-adenyl-dom"/>
    <property type="match status" value="2"/>
</dbReference>
<dbReference type="SUPFAM" id="SSF47336">
    <property type="entry name" value="ACP-like"/>
    <property type="match status" value="2"/>
</dbReference>
<dbReference type="PROSITE" id="PS00012">
    <property type="entry name" value="PHOSPHOPANTETHEINE"/>
    <property type="match status" value="1"/>
</dbReference>
<dbReference type="Pfam" id="PF13193">
    <property type="entry name" value="AMP-binding_C"/>
    <property type="match status" value="2"/>
</dbReference>
<dbReference type="InterPro" id="IPR000873">
    <property type="entry name" value="AMP-dep_synth/lig_dom"/>
</dbReference>
<evidence type="ECO:0000256" key="3">
    <source>
        <dbReference type="ARBA" id="ARBA00022450"/>
    </source>
</evidence>
<dbReference type="PANTHER" id="PTHR45527">
    <property type="entry name" value="NONRIBOSOMAL PEPTIDE SYNTHETASE"/>
    <property type="match status" value="1"/>
</dbReference>
<dbReference type="PANTHER" id="PTHR45527:SF10">
    <property type="entry name" value="PYOCHELIN SYNTHASE PCHF"/>
    <property type="match status" value="1"/>
</dbReference>
<comment type="pathway">
    <text evidence="2">Siderophore biosynthesis.</text>
</comment>
<dbReference type="SUPFAM" id="SSF53474">
    <property type="entry name" value="alpha/beta-Hydrolases"/>
    <property type="match status" value="1"/>
</dbReference>
<dbReference type="PROSITE" id="PS00455">
    <property type="entry name" value="AMP_BINDING"/>
    <property type="match status" value="2"/>
</dbReference>